<feature type="signal peptide" evidence="1">
    <location>
        <begin position="1"/>
        <end position="28"/>
    </location>
</feature>
<dbReference type="Pfam" id="PF13650">
    <property type="entry name" value="Asp_protease_2"/>
    <property type="match status" value="1"/>
</dbReference>
<feature type="chain" id="PRO_5046633654" evidence="1">
    <location>
        <begin position="29"/>
        <end position="337"/>
    </location>
</feature>
<dbReference type="Gene3D" id="2.40.70.10">
    <property type="entry name" value="Acid Proteases"/>
    <property type="match status" value="2"/>
</dbReference>
<name>A0ABV6FKN3_9BURK</name>
<keyword evidence="3" id="KW-1185">Reference proteome</keyword>
<protein>
    <submittedName>
        <fullName evidence="2">Aspartyl protease family protein</fullName>
    </submittedName>
</protein>
<dbReference type="Proteomes" id="UP001589773">
    <property type="component" value="Unassembled WGS sequence"/>
</dbReference>
<keyword evidence="1" id="KW-0732">Signal</keyword>
<organism evidence="2 3">
    <name type="scientific">Massilia consociata</name>
    <dbReference type="NCBI Taxonomy" id="760117"/>
    <lineage>
        <taxon>Bacteria</taxon>
        <taxon>Pseudomonadati</taxon>
        <taxon>Pseudomonadota</taxon>
        <taxon>Betaproteobacteria</taxon>
        <taxon>Burkholderiales</taxon>
        <taxon>Oxalobacteraceae</taxon>
        <taxon>Telluria group</taxon>
        <taxon>Massilia</taxon>
    </lineage>
</organism>
<evidence type="ECO:0000256" key="1">
    <source>
        <dbReference type="SAM" id="SignalP"/>
    </source>
</evidence>
<evidence type="ECO:0000313" key="2">
    <source>
        <dbReference type="EMBL" id="MFC0254074.1"/>
    </source>
</evidence>
<keyword evidence="2" id="KW-0645">Protease</keyword>
<proteinExistence type="predicted"/>
<dbReference type="InterPro" id="IPR021109">
    <property type="entry name" value="Peptidase_aspartic_dom_sf"/>
</dbReference>
<dbReference type="InterPro" id="IPR034122">
    <property type="entry name" value="Retropepsin-like_bacterial"/>
</dbReference>
<keyword evidence="2" id="KW-0378">Hydrolase</keyword>
<evidence type="ECO:0000313" key="3">
    <source>
        <dbReference type="Proteomes" id="UP001589773"/>
    </source>
</evidence>
<reference evidence="2 3" key="1">
    <citation type="submission" date="2024-09" db="EMBL/GenBank/DDBJ databases">
        <authorList>
            <person name="Sun Q."/>
            <person name="Mori K."/>
        </authorList>
    </citation>
    <scope>NUCLEOTIDE SEQUENCE [LARGE SCALE GENOMIC DNA]</scope>
    <source>
        <strain evidence="2 3">CCM 7792</strain>
    </source>
</reference>
<dbReference type="EMBL" id="JBHLWP010000019">
    <property type="protein sequence ID" value="MFC0254074.1"/>
    <property type="molecule type" value="Genomic_DNA"/>
</dbReference>
<dbReference type="GO" id="GO:0008233">
    <property type="term" value="F:peptidase activity"/>
    <property type="evidence" value="ECO:0007669"/>
    <property type="project" value="UniProtKB-KW"/>
</dbReference>
<accession>A0ABV6FKN3</accession>
<dbReference type="GO" id="GO:0006508">
    <property type="term" value="P:proteolysis"/>
    <property type="evidence" value="ECO:0007669"/>
    <property type="project" value="UniProtKB-KW"/>
</dbReference>
<comment type="caution">
    <text evidence="2">The sequence shown here is derived from an EMBL/GenBank/DDBJ whole genome shotgun (WGS) entry which is preliminary data.</text>
</comment>
<sequence length="337" mass="36572">MPTRLVSPSSLLRYVVCTGLLFSQGAFANPLPAGCDLGEQPSLPLTFTDDLRPVGHATINGAAVPVMLSTGAAESLVLNRKTLDRLGIAVRTSTSKMSADDGERNPLGVDIVRDISHALLQEFSFGAAKVNNATYMVEDFMDDTFGARIGAGTLLQTDLEIALDAGYIKPFKPNGCFRAHLAYWDPQAVSVLAWHDPWKREPRFVFSVRIAGKDLRALLSTATPYSYLPRATAERLGLTPGSPGATREAPVPGHDADKPVWKVPVPAMSIGALEVKELDLRVIDLPHSGELLVLGADFLHRHRIYIATSQKQIYFSPIASPRILKRGSVEVIPQIID</sequence>
<dbReference type="CDD" id="cd05483">
    <property type="entry name" value="retropepsin_like_bacteria"/>
    <property type="match status" value="1"/>
</dbReference>
<gene>
    <name evidence="2" type="ORF">ACFFJK_19455</name>
</gene>